<dbReference type="Proteomes" id="UP000805193">
    <property type="component" value="Unassembled WGS sequence"/>
</dbReference>
<protein>
    <submittedName>
        <fullName evidence="1">Uncharacterized protein</fullName>
    </submittedName>
</protein>
<evidence type="ECO:0000313" key="1">
    <source>
        <dbReference type="EMBL" id="KAG0416295.1"/>
    </source>
</evidence>
<name>A0AC60PAJ3_IXOPE</name>
<accession>A0AC60PAJ3</accession>
<sequence>MVAGNRPLEQCRPQLLPSASGTRPDSADQDVIEWLCDYNRVSSHNRSDDTLKLANINFYLKDTAMTWYNKNEDAFALWDRFKEKFFEVFGLSTQRKRLAEGHLTYRAQGPQENYITYIEDILVLCKLASTTMTESAALLRHAVASTRPNALSSRQQQRFQPPLPSWHLHRKPP</sequence>
<gene>
    <name evidence="1" type="ORF">HPB47_006511</name>
</gene>
<reference evidence="1 2" key="1">
    <citation type="journal article" date="2020" name="Cell">
        <title>Large-Scale Comparative Analyses of Tick Genomes Elucidate Their Genetic Diversity and Vector Capacities.</title>
        <authorList>
            <consortium name="Tick Genome and Microbiome Consortium (TIGMIC)"/>
            <person name="Jia N."/>
            <person name="Wang J."/>
            <person name="Shi W."/>
            <person name="Du L."/>
            <person name="Sun Y."/>
            <person name="Zhan W."/>
            <person name="Jiang J.F."/>
            <person name="Wang Q."/>
            <person name="Zhang B."/>
            <person name="Ji P."/>
            <person name="Bell-Sakyi L."/>
            <person name="Cui X.M."/>
            <person name="Yuan T.T."/>
            <person name="Jiang B.G."/>
            <person name="Yang W.F."/>
            <person name="Lam T.T."/>
            <person name="Chang Q.C."/>
            <person name="Ding S.J."/>
            <person name="Wang X.J."/>
            <person name="Zhu J.G."/>
            <person name="Ruan X.D."/>
            <person name="Zhao L."/>
            <person name="Wei J.T."/>
            <person name="Ye R.Z."/>
            <person name="Que T.C."/>
            <person name="Du C.H."/>
            <person name="Zhou Y.H."/>
            <person name="Cheng J.X."/>
            <person name="Dai P.F."/>
            <person name="Guo W.B."/>
            <person name="Han X.H."/>
            <person name="Huang E.J."/>
            <person name="Li L.F."/>
            <person name="Wei W."/>
            <person name="Gao Y.C."/>
            <person name="Liu J.Z."/>
            <person name="Shao H.Z."/>
            <person name="Wang X."/>
            <person name="Wang C.C."/>
            <person name="Yang T.C."/>
            <person name="Huo Q.B."/>
            <person name="Li W."/>
            <person name="Chen H.Y."/>
            <person name="Chen S.E."/>
            <person name="Zhou L.G."/>
            <person name="Ni X.B."/>
            <person name="Tian J.H."/>
            <person name="Sheng Y."/>
            <person name="Liu T."/>
            <person name="Pan Y.S."/>
            <person name="Xia L.Y."/>
            <person name="Li J."/>
            <person name="Zhao F."/>
            <person name="Cao W.C."/>
        </authorList>
    </citation>
    <scope>NUCLEOTIDE SEQUENCE [LARGE SCALE GENOMIC DNA]</scope>
    <source>
        <strain evidence="1">Iper-2018</strain>
    </source>
</reference>
<comment type="caution">
    <text evidence="1">The sequence shown here is derived from an EMBL/GenBank/DDBJ whole genome shotgun (WGS) entry which is preliminary data.</text>
</comment>
<keyword evidence="2" id="KW-1185">Reference proteome</keyword>
<organism evidence="1 2">
    <name type="scientific">Ixodes persulcatus</name>
    <name type="common">Taiga tick</name>
    <dbReference type="NCBI Taxonomy" id="34615"/>
    <lineage>
        <taxon>Eukaryota</taxon>
        <taxon>Metazoa</taxon>
        <taxon>Ecdysozoa</taxon>
        <taxon>Arthropoda</taxon>
        <taxon>Chelicerata</taxon>
        <taxon>Arachnida</taxon>
        <taxon>Acari</taxon>
        <taxon>Parasitiformes</taxon>
        <taxon>Ixodida</taxon>
        <taxon>Ixodoidea</taxon>
        <taxon>Ixodidae</taxon>
        <taxon>Ixodinae</taxon>
        <taxon>Ixodes</taxon>
    </lineage>
</organism>
<proteinExistence type="predicted"/>
<evidence type="ECO:0000313" key="2">
    <source>
        <dbReference type="Proteomes" id="UP000805193"/>
    </source>
</evidence>
<dbReference type="EMBL" id="JABSTQ010010963">
    <property type="protein sequence ID" value="KAG0416295.1"/>
    <property type="molecule type" value="Genomic_DNA"/>
</dbReference>